<comment type="caution">
    <text evidence="2">The sequence shown here is derived from an EMBL/GenBank/DDBJ whole genome shotgun (WGS) entry which is preliminary data.</text>
</comment>
<dbReference type="InParanoid" id="A0A7X0JX99"/>
<evidence type="ECO:0000313" key="3">
    <source>
        <dbReference type="Proteomes" id="UP000528457"/>
    </source>
</evidence>
<accession>A0A7X0JX99</accession>
<proteinExistence type="predicted"/>
<dbReference type="InterPro" id="IPR005186">
    <property type="entry name" value="FlaG"/>
</dbReference>
<feature type="region of interest" description="Disordered" evidence="1">
    <location>
        <begin position="1"/>
        <end position="33"/>
    </location>
</feature>
<dbReference type="AlphaFoldDB" id="A0A7X0JX99"/>
<sequence length="124" mass="13667">MNEMQTSYTATQLSVKPSEPVKPVASNAGVQTQVSAEPSIEQAAPSSEAVQQDLEKAVSRLNDYVQSTQRDLKFSMDEDTGQTVITVTDRYTSEVIRQLPDQVVLDLAKKLNQEEPLKLFSAHA</sequence>
<organism evidence="2 3">
    <name type="scientific">Pseudoteredinibacter isoporae</name>
    <dbReference type="NCBI Taxonomy" id="570281"/>
    <lineage>
        <taxon>Bacteria</taxon>
        <taxon>Pseudomonadati</taxon>
        <taxon>Pseudomonadota</taxon>
        <taxon>Gammaproteobacteria</taxon>
        <taxon>Cellvibrionales</taxon>
        <taxon>Cellvibrionaceae</taxon>
        <taxon>Pseudoteredinibacter</taxon>
    </lineage>
</organism>
<dbReference type="PANTHER" id="PTHR37166:SF1">
    <property type="entry name" value="PROTEIN FLAG"/>
    <property type="match status" value="1"/>
</dbReference>
<evidence type="ECO:0000313" key="2">
    <source>
        <dbReference type="EMBL" id="MBB6523484.1"/>
    </source>
</evidence>
<reference evidence="2 3" key="1">
    <citation type="submission" date="2020-08" db="EMBL/GenBank/DDBJ databases">
        <title>Genomic Encyclopedia of Type Strains, Phase IV (KMG-IV): sequencing the most valuable type-strain genomes for metagenomic binning, comparative biology and taxonomic classification.</title>
        <authorList>
            <person name="Goeker M."/>
        </authorList>
    </citation>
    <scope>NUCLEOTIDE SEQUENCE [LARGE SCALE GENOMIC DNA]</scope>
    <source>
        <strain evidence="2 3">DSM 22368</strain>
    </source>
</reference>
<dbReference type="RefSeq" id="WP_166847718.1">
    <property type="nucleotide sequence ID" value="NZ_JAAONY010000003.1"/>
</dbReference>
<dbReference type="SUPFAM" id="SSF160214">
    <property type="entry name" value="FlaG-like"/>
    <property type="match status" value="1"/>
</dbReference>
<keyword evidence="2" id="KW-0969">Cilium</keyword>
<dbReference type="InterPro" id="IPR035924">
    <property type="entry name" value="FlaG-like_sf"/>
</dbReference>
<dbReference type="Gene3D" id="3.30.160.170">
    <property type="entry name" value="FlaG-like"/>
    <property type="match status" value="1"/>
</dbReference>
<dbReference type="Pfam" id="PF03646">
    <property type="entry name" value="FlaG"/>
    <property type="match status" value="1"/>
</dbReference>
<dbReference type="Proteomes" id="UP000528457">
    <property type="component" value="Unassembled WGS sequence"/>
</dbReference>
<feature type="compositionally biased region" description="Polar residues" evidence="1">
    <location>
        <begin position="1"/>
        <end position="15"/>
    </location>
</feature>
<dbReference type="PANTHER" id="PTHR37166">
    <property type="entry name" value="PROTEIN FLAG"/>
    <property type="match status" value="1"/>
</dbReference>
<protein>
    <submittedName>
        <fullName evidence="2">Flagellar protein FlaG</fullName>
    </submittedName>
</protein>
<dbReference type="EMBL" id="JACHHT010000003">
    <property type="protein sequence ID" value="MBB6523484.1"/>
    <property type="molecule type" value="Genomic_DNA"/>
</dbReference>
<name>A0A7X0JX99_9GAMM</name>
<keyword evidence="2" id="KW-0966">Cell projection</keyword>
<keyword evidence="3" id="KW-1185">Reference proteome</keyword>
<evidence type="ECO:0000256" key="1">
    <source>
        <dbReference type="SAM" id="MobiDB-lite"/>
    </source>
</evidence>
<gene>
    <name evidence="2" type="ORF">HNR48_003786</name>
</gene>
<keyword evidence="2" id="KW-0282">Flagellum</keyword>